<gene>
    <name evidence="1" type="ORF">SAMN04488564_111308</name>
</gene>
<reference evidence="2" key="1">
    <citation type="submission" date="2016-10" db="EMBL/GenBank/DDBJ databases">
        <authorList>
            <person name="Varghese N."/>
            <person name="Submissions S."/>
        </authorList>
    </citation>
    <scope>NUCLEOTIDE SEQUENCE [LARGE SCALE GENOMIC DNA]</scope>
    <source>
        <strain evidence="2">DSM 44232</strain>
    </source>
</reference>
<dbReference type="STRING" id="84724.SAMN04488564_111308"/>
<evidence type="ECO:0000313" key="2">
    <source>
        <dbReference type="Proteomes" id="UP000198583"/>
    </source>
</evidence>
<dbReference type="OrthoDB" id="3690688at2"/>
<dbReference type="AlphaFoldDB" id="A0A1I6FD77"/>
<dbReference type="Proteomes" id="UP000198583">
    <property type="component" value="Unassembled WGS sequence"/>
</dbReference>
<organism evidence="1 2">
    <name type="scientific">Lentzea waywayandensis</name>
    <dbReference type="NCBI Taxonomy" id="84724"/>
    <lineage>
        <taxon>Bacteria</taxon>
        <taxon>Bacillati</taxon>
        <taxon>Actinomycetota</taxon>
        <taxon>Actinomycetes</taxon>
        <taxon>Pseudonocardiales</taxon>
        <taxon>Pseudonocardiaceae</taxon>
        <taxon>Lentzea</taxon>
    </lineage>
</organism>
<dbReference type="EMBL" id="FOYL01000011">
    <property type="protein sequence ID" value="SFR27868.1"/>
    <property type="molecule type" value="Genomic_DNA"/>
</dbReference>
<protein>
    <submittedName>
        <fullName evidence="1">Uncharacterized protein</fullName>
    </submittedName>
</protein>
<name>A0A1I6FD77_9PSEU</name>
<accession>A0A1I6FD77</accession>
<proteinExistence type="predicted"/>
<evidence type="ECO:0000313" key="1">
    <source>
        <dbReference type="EMBL" id="SFR27868.1"/>
    </source>
</evidence>
<keyword evidence="2" id="KW-1185">Reference proteome</keyword>
<sequence length="291" mass="33102">MSGPFHLVLRTAIRERGLPLDRLRSRLAERGIQIGLASLSDWQHGRAWPRRPNSLRAIAVLEEILELPRHALTGLLVSHHLTPFRPQQGVDEYHGPMGELLDALPGSRDWTLDVITSEHVAHVDAHRGRSRITVRRLARARRDDVDRVVMRYFGAPGSAIDRVRVVPVRNCAVGRLLRHPEGRVLAAELLFGQRLRAGETWVWEYELHDPTPCEAENDFAHAFRRPEGTCLMEVRFHPDALPARVHDYFRADLYVAKHRLNELSANAHHAVHVTRSGMTSGVIGISWEWPD</sequence>
<dbReference type="RefSeq" id="WP_143138923.1">
    <property type="nucleotide sequence ID" value="NZ_FOYL01000011.1"/>
</dbReference>